<evidence type="ECO:0000256" key="6">
    <source>
        <dbReference type="ARBA" id="ARBA00023136"/>
    </source>
</evidence>
<evidence type="ECO:0000256" key="1">
    <source>
        <dbReference type="ARBA" id="ARBA00004141"/>
    </source>
</evidence>
<evidence type="ECO:0000256" key="7">
    <source>
        <dbReference type="SAM" id="Phobius"/>
    </source>
</evidence>
<evidence type="ECO:0000313" key="11">
    <source>
        <dbReference type="Proteomes" id="UP001362899"/>
    </source>
</evidence>
<feature type="transmembrane region" description="Helical" evidence="7">
    <location>
        <begin position="284"/>
        <end position="304"/>
    </location>
</feature>
<feature type="transmembrane region" description="Helical" evidence="7">
    <location>
        <begin position="800"/>
        <end position="820"/>
    </location>
</feature>
<dbReference type="SUPFAM" id="SSF52540">
    <property type="entry name" value="P-loop containing nucleoside triphosphate hydrolases"/>
    <property type="match status" value="2"/>
</dbReference>
<organism evidence="10 11">
    <name type="scientific">Starmerella bacillaris</name>
    <name type="common">Yeast</name>
    <name type="synonym">Candida zemplinina</name>
    <dbReference type="NCBI Taxonomy" id="1247836"/>
    <lineage>
        <taxon>Eukaryota</taxon>
        <taxon>Fungi</taxon>
        <taxon>Dikarya</taxon>
        <taxon>Ascomycota</taxon>
        <taxon>Saccharomycotina</taxon>
        <taxon>Dipodascomycetes</taxon>
        <taxon>Dipodascales</taxon>
        <taxon>Trichomonascaceae</taxon>
        <taxon>Starmerella</taxon>
    </lineage>
</organism>
<keyword evidence="5 7" id="KW-1133">Transmembrane helix</keyword>
<dbReference type="GO" id="GO:0016887">
    <property type="term" value="F:ATP hydrolysis activity"/>
    <property type="evidence" value="ECO:0007669"/>
    <property type="project" value="InterPro"/>
</dbReference>
<feature type="transmembrane region" description="Helical" evidence="7">
    <location>
        <begin position="725"/>
        <end position="747"/>
    </location>
</feature>
<feature type="domain" description="ABC transmembrane type-1" evidence="9">
    <location>
        <begin position="17"/>
        <end position="308"/>
    </location>
</feature>
<dbReference type="SUPFAM" id="SSF90123">
    <property type="entry name" value="ABC transporter transmembrane region"/>
    <property type="match status" value="2"/>
</dbReference>
<dbReference type="Gene3D" id="1.20.1560.10">
    <property type="entry name" value="ABC transporter type 1, transmembrane domain"/>
    <property type="match status" value="2"/>
</dbReference>
<dbReference type="SMART" id="SM00382">
    <property type="entry name" value="AAA"/>
    <property type="match status" value="2"/>
</dbReference>
<dbReference type="InterPro" id="IPR039421">
    <property type="entry name" value="Type_1_exporter"/>
</dbReference>
<dbReference type="InterPro" id="IPR027417">
    <property type="entry name" value="P-loop_NTPase"/>
</dbReference>
<feature type="domain" description="ABC transporter" evidence="8">
    <location>
        <begin position="388"/>
        <end position="618"/>
    </location>
</feature>
<evidence type="ECO:0000256" key="3">
    <source>
        <dbReference type="ARBA" id="ARBA00022741"/>
    </source>
</evidence>
<evidence type="ECO:0000313" key="10">
    <source>
        <dbReference type="EMBL" id="GMM49976.1"/>
    </source>
</evidence>
<sequence length="1238" mass="139075">MVTPFFLTDNRDKALIFLGVVLSICESASDPIATIIIGRMFRNIQDYSMQIIGTHEFLGLSQQWAYCLVGIAVYSAIVNACAYNIWVHVGYEQGHKARSKLFKILTMHPLMWFDGEKNLSGVASTHFKDIQDLEIASGIASYEIVAMTVGCFAQIGVAFFYSWSVTLICLAGIPLLVFVCALLSPHITKRILECKTIQELTSSKLEWIFSALETVRVFQRDKFEWLHAYDYMRQQCNVSIKFWILFRLQEGICRVIVLLVFLQGFYFGSYMVKEHGLSAGNVVTVFWACLNAASLVQTVVGHLIEWNKGNASAKRLAKAFEMDEMEAMQNAIGIVPEVKHSIQQKDLYSSEFQDAIKAYEFDFNVEPRGSIGSFDSDHTVSTTPQRHVKFSEVVFSYTSRRDLVLRGLDVDFLPGETSFVLGQSGSGKSTIAALLSKQYTFMAGKIEIDGHSIELMSAKWIARNVHICEQSPQLFDIPVYDNITLGQEYDFERLRQALQDSCADFVNDLPEKGKTSGSYPFSGGQIQRISLARARYFNAPITVYDESTSALDQDTQKKVLKSLLRYRKNKTTILITHDPSIIPPGYPVYIMNEGLATRYQDINEAKALNHFYKFDNDGDNKEYDANPDSNDLEGPKVLIYGESDDDDSIADTLKDEDVNSVVFDTKPATVKKIPYDAIYKSMPMKPIFFIGFIISLIHAVINPVFSYVFSKLVMGVINPGLNVTLWAMLVLMCAFLDGISSFGKVLLNVSTEKWLVKVKSTIVERILDFPGSRISHDDMSYYVKLLISDAEKTAEIITMYWPSIASMLIIGTMGFVWAIATNWKLSLVGISLLPVFVATNQAYKWLVKRWTSIREDRRSDVIRLVMDLTTLKGYRTMKIQHLEAYFECLFTEREDYLQAILPKMVGEIGIGYGVLKCFPYALETLLLWYGMQLIGKGYPTQAVITVFTLLMFTVVTIDQLTSSIGSVGPGFEAMPRLMSAYLGKDELTQGRSTNMALVTRTTSGEVVKTDHPSLNPLNWNEISFEQVGVEFVNGTHVLGNFSCKIDAGETVAIVGKTGAGKSTVARVLEMLEPNYSGYVTIDHYFELKDIAISNIRENVCLVSQMPLDFFDGTIAENLKYALDEHYESDDFNDRMITACKVCGIHDFINGLEDKYETKMSNGGLLSGGQFQRLGIARALIRNPRVLLLDECTSALDPLSKQVVMDTIVKLKEQRNMIIIIITHQMDVAAIADRIIPVD</sequence>
<comment type="subcellular location">
    <subcellularLocation>
        <location evidence="1">Membrane</location>
        <topology evidence="1">Multi-pass membrane protein</topology>
    </subcellularLocation>
</comment>
<feature type="transmembrane region" description="Helical" evidence="7">
    <location>
        <begin position="63"/>
        <end position="86"/>
    </location>
</feature>
<dbReference type="PROSITE" id="PS50929">
    <property type="entry name" value="ABC_TM1F"/>
    <property type="match status" value="2"/>
</dbReference>
<keyword evidence="6 7" id="KW-0472">Membrane</keyword>
<proteinExistence type="predicted"/>
<feature type="domain" description="ABC transporter" evidence="8">
    <location>
        <begin position="1022"/>
        <end position="1237"/>
    </location>
</feature>
<dbReference type="InterPro" id="IPR003439">
    <property type="entry name" value="ABC_transporter-like_ATP-bd"/>
</dbReference>
<dbReference type="AlphaFoldDB" id="A0AAV5RHB8"/>
<feature type="transmembrane region" description="Helical" evidence="7">
    <location>
        <begin position="826"/>
        <end position="847"/>
    </location>
</feature>
<dbReference type="GO" id="GO:0015421">
    <property type="term" value="F:ABC-type oligopeptide transporter activity"/>
    <property type="evidence" value="ECO:0007669"/>
    <property type="project" value="TreeGrafter"/>
</dbReference>
<reference evidence="10 11" key="1">
    <citation type="journal article" date="2023" name="Elife">
        <title>Identification of key yeast species and microbe-microbe interactions impacting larval growth of Drosophila in the wild.</title>
        <authorList>
            <person name="Mure A."/>
            <person name="Sugiura Y."/>
            <person name="Maeda R."/>
            <person name="Honda K."/>
            <person name="Sakurai N."/>
            <person name="Takahashi Y."/>
            <person name="Watada M."/>
            <person name="Katoh T."/>
            <person name="Gotoh A."/>
            <person name="Gotoh Y."/>
            <person name="Taniguchi I."/>
            <person name="Nakamura K."/>
            <person name="Hayashi T."/>
            <person name="Katayama T."/>
            <person name="Uemura T."/>
            <person name="Hattori Y."/>
        </authorList>
    </citation>
    <scope>NUCLEOTIDE SEQUENCE [LARGE SCALE GENOMIC DNA]</scope>
    <source>
        <strain evidence="10 11">SB-73</strain>
    </source>
</reference>
<dbReference type="InterPro" id="IPR003593">
    <property type="entry name" value="AAA+_ATPase"/>
</dbReference>
<dbReference type="CDD" id="cd18577">
    <property type="entry name" value="ABC_6TM_Pgp_ABCB1_D1_like"/>
    <property type="match status" value="1"/>
</dbReference>
<dbReference type="PANTHER" id="PTHR43394:SF15">
    <property type="entry name" value="ALPHA-FACTOR-TRANSPORTING ATPASE"/>
    <property type="match status" value="1"/>
</dbReference>
<dbReference type="PROSITE" id="PS00211">
    <property type="entry name" value="ABC_TRANSPORTER_1"/>
    <property type="match status" value="1"/>
</dbReference>
<dbReference type="Pfam" id="PF00664">
    <property type="entry name" value="ABC_membrane"/>
    <property type="match status" value="2"/>
</dbReference>
<feature type="domain" description="ABC transmembrane type-1" evidence="9">
    <location>
        <begin position="689"/>
        <end position="976"/>
    </location>
</feature>
<dbReference type="PANTHER" id="PTHR43394">
    <property type="entry name" value="ATP-DEPENDENT PERMEASE MDL1, MITOCHONDRIAL"/>
    <property type="match status" value="1"/>
</dbReference>
<keyword evidence="3" id="KW-0547">Nucleotide-binding</keyword>
<dbReference type="EMBL" id="BTGC01000003">
    <property type="protein sequence ID" value="GMM49976.1"/>
    <property type="molecule type" value="Genomic_DNA"/>
</dbReference>
<evidence type="ECO:0000256" key="2">
    <source>
        <dbReference type="ARBA" id="ARBA00022692"/>
    </source>
</evidence>
<dbReference type="PROSITE" id="PS50893">
    <property type="entry name" value="ABC_TRANSPORTER_2"/>
    <property type="match status" value="2"/>
</dbReference>
<dbReference type="InterPro" id="IPR036640">
    <property type="entry name" value="ABC1_TM_sf"/>
</dbReference>
<dbReference type="InterPro" id="IPR011527">
    <property type="entry name" value="ABC1_TM_dom"/>
</dbReference>
<feature type="transmembrane region" description="Helical" evidence="7">
    <location>
        <begin position="161"/>
        <end position="183"/>
    </location>
</feature>
<name>A0AAV5RHB8_STABA</name>
<evidence type="ECO:0000256" key="5">
    <source>
        <dbReference type="ARBA" id="ARBA00022989"/>
    </source>
</evidence>
<comment type="caution">
    <text evidence="10">The sequence shown here is derived from an EMBL/GenBank/DDBJ whole genome shotgun (WGS) entry which is preliminary data.</text>
</comment>
<evidence type="ECO:0000259" key="8">
    <source>
        <dbReference type="PROSITE" id="PS50893"/>
    </source>
</evidence>
<dbReference type="CDD" id="cd03228">
    <property type="entry name" value="ABCC_MRP_Like"/>
    <property type="match status" value="1"/>
</dbReference>
<keyword evidence="4 10" id="KW-0067">ATP-binding</keyword>
<dbReference type="InterPro" id="IPR017871">
    <property type="entry name" value="ABC_transporter-like_CS"/>
</dbReference>
<dbReference type="GO" id="GO:0090374">
    <property type="term" value="P:oligopeptide export from mitochondrion"/>
    <property type="evidence" value="ECO:0007669"/>
    <property type="project" value="TreeGrafter"/>
</dbReference>
<dbReference type="GO" id="GO:0005743">
    <property type="term" value="C:mitochondrial inner membrane"/>
    <property type="evidence" value="ECO:0007669"/>
    <property type="project" value="TreeGrafter"/>
</dbReference>
<dbReference type="GO" id="GO:0005524">
    <property type="term" value="F:ATP binding"/>
    <property type="evidence" value="ECO:0007669"/>
    <property type="project" value="UniProtKB-KW"/>
</dbReference>
<evidence type="ECO:0000256" key="4">
    <source>
        <dbReference type="ARBA" id="ARBA00022840"/>
    </source>
</evidence>
<gene>
    <name evidence="10" type="ORF">DASB73_009340</name>
</gene>
<accession>A0AAV5RHB8</accession>
<evidence type="ECO:0000259" key="9">
    <source>
        <dbReference type="PROSITE" id="PS50929"/>
    </source>
</evidence>
<feature type="transmembrane region" description="Helical" evidence="7">
    <location>
        <begin position="687"/>
        <end position="705"/>
    </location>
</feature>
<protein>
    <submittedName>
        <fullName evidence="10">ATP-binding cassette A-factor transporter</fullName>
    </submittedName>
</protein>
<dbReference type="Proteomes" id="UP001362899">
    <property type="component" value="Unassembled WGS sequence"/>
</dbReference>
<keyword evidence="2 7" id="KW-0812">Transmembrane</keyword>
<dbReference type="Gene3D" id="3.40.50.300">
    <property type="entry name" value="P-loop containing nucleotide triphosphate hydrolases"/>
    <property type="match status" value="2"/>
</dbReference>
<dbReference type="Pfam" id="PF00005">
    <property type="entry name" value="ABC_tran"/>
    <property type="match status" value="2"/>
</dbReference>
<feature type="transmembrane region" description="Helical" evidence="7">
    <location>
        <begin position="251"/>
        <end position="272"/>
    </location>
</feature>
<keyword evidence="11" id="KW-1185">Reference proteome</keyword>